<dbReference type="SUPFAM" id="SSF57184">
    <property type="entry name" value="Growth factor receptor domain"/>
    <property type="match status" value="2"/>
</dbReference>
<keyword evidence="2 7" id="KW-0732">Signal</keyword>
<evidence type="ECO:0000259" key="10">
    <source>
        <dbReference type="PROSITE" id="PS51465"/>
    </source>
</evidence>
<dbReference type="InterPro" id="IPR018378">
    <property type="entry name" value="C-type_lectin_CS"/>
</dbReference>
<dbReference type="Gene3D" id="3.10.100.10">
    <property type="entry name" value="Mannose-Binding Protein A, subunit A"/>
    <property type="match status" value="1"/>
</dbReference>
<gene>
    <name evidence="11" type="ORF">PLOB_00028720</name>
</gene>
<dbReference type="SMART" id="SM00280">
    <property type="entry name" value="KAZAL"/>
    <property type="match status" value="1"/>
</dbReference>
<dbReference type="Gene3D" id="2.60.120.820">
    <property type="entry name" value="PHR domain"/>
    <property type="match status" value="1"/>
</dbReference>
<dbReference type="InterPro" id="IPR024731">
    <property type="entry name" value="NELL2-like_EGF"/>
</dbReference>
<feature type="domain" description="EGF-like" evidence="8">
    <location>
        <begin position="912"/>
        <end position="952"/>
    </location>
</feature>
<feature type="domain" description="EGF-like" evidence="8">
    <location>
        <begin position="1076"/>
        <end position="1116"/>
    </location>
</feature>
<dbReference type="PANTHER" id="PTHR24042:SF5">
    <property type="entry name" value="EGF-LIKE CALCIUM-BINDING DOMAIN-CONTAINING PROTEIN"/>
    <property type="match status" value="1"/>
</dbReference>
<dbReference type="SUPFAM" id="SSF57196">
    <property type="entry name" value="EGF/Laminin"/>
    <property type="match status" value="4"/>
</dbReference>
<dbReference type="Pfam" id="PF12947">
    <property type="entry name" value="EGF_3"/>
    <property type="match status" value="8"/>
</dbReference>
<keyword evidence="1 6" id="KW-0245">EGF-like domain</keyword>
<feature type="chain" id="PRO_5046884943" evidence="7">
    <location>
        <begin position="27"/>
        <end position="1488"/>
    </location>
</feature>
<feature type="domain" description="EGF-like" evidence="8">
    <location>
        <begin position="1035"/>
        <end position="1075"/>
    </location>
</feature>
<dbReference type="Gene3D" id="2.10.25.10">
    <property type="entry name" value="Laminin"/>
    <property type="match status" value="10"/>
</dbReference>
<dbReference type="PROSITE" id="PS01186">
    <property type="entry name" value="EGF_2"/>
    <property type="match status" value="7"/>
</dbReference>
<reference evidence="11 12" key="1">
    <citation type="submission" date="2022-05" db="EMBL/GenBank/DDBJ databases">
        <authorList>
            <consortium name="Genoscope - CEA"/>
            <person name="William W."/>
        </authorList>
    </citation>
    <scope>NUCLEOTIDE SEQUENCE [LARGE SCALE GENOMIC DNA]</scope>
</reference>
<dbReference type="InterPro" id="IPR036058">
    <property type="entry name" value="Kazal_dom_sf"/>
</dbReference>
<feature type="domain" description="EGF-like" evidence="8">
    <location>
        <begin position="871"/>
        <end position="909"/>
    </location>
</feature>
<keyword evidence="4" id="KW-1015">Disulfide bond</keyword>
<evidence type="ECO:0000256" key="6">
    <source>
        <dbReference type="PROSITE-ProRule" id="PRU00076"/>
    </source>
</evidence>
<dbReference type="Gene3D" id="2.60.40.2080">
    <property type="match status" value="4"/>
</dbReference>
<dbReference type="InterPro" id="IPR016187">
    <property type="entry name" value="CTDL_fold"/>
</dbReference>
<dbReference type="Pfam" id="PF00059">
    <property type="entry name" value="Lectin_C"/>
    <property type="match status" value="1"/>
</dbReference>
<dbReference type="PROSITE" id="PS00615">
    <property type="entry name" value="C_TYPE_LECTIN_1"/>
    <property type="match status" value="1"/>
</dbReference>
<feature type="domain" description="EGF-like" evidence="8">
    <location>
        <begin position="994"/>
        <end position="1032"/>
    </location>
</feature>
<evidence type="ECO:0000256" key="3">
    <source>
        <dbReference type="ARBA" id="ARBA00022737"/>
    </source>
</evidence>
<proteinExistence type="predicted"/>
<dbReference type="SMART" id="SM00034">
    <property type="entry name" value="CLECT"/>
    <property type="match status" value="1"/>
</dbReference>
<dbReference type="Pfam" id="PF07645">
    <property type="entry name" value="EGF_CA"/>
    <property type="match status" value="2"/>
</dbReference>
<evidence type="ECO:0000256" key="7">
    <source>
        <dbReference type="SAM" id="SignalP"/>
    </source>
</evidence>
<dbReference type="SUPFAM" id="SSF100895">
    <property type="entry name" value="Kazal-type serine protease inhibitors"/>
    <property type="match status" value="1"/>
</dbReference>
<protein>
    <submittedName>
        <fullName evidence="11">Uncharacterized protein</fullName>
    </submittedName>
</protein>
<feature type="domain" description="C-type lectin" evidence="9">
    <location>
        <begin position="673"/>
        <end position="787"/>
    </location>
</feature>
<dbReference type="Pfam" id="PF08005">
    <property type="entry name" value="PHR"/>
    <property type="match status" value="1"/>
</dbReference>
<dbReference type="Pfam" id="PF23283">
    <property type="entry name" value="D8C_UMOD"/>
    <property type="match status" value="1"/>
</dbReference>
<dbReference type="PROSITE" id="PS50041">
    <property type="entry name" value="C_TYPE_LECTIN_2"/>
    <property type="match status" value="1"/>
</dbReference>
<evidence type="ECO:0000256" key="4">
    <source>
        <dbReference type="ARBA" id="ARBA00023157"/>
    </source>
</evidence>
<feature type="domain" description="EGF-like" evidence="8">
    <location>
        <begin position="953"/>
        <end position="993"/>
    </location>
</feature>
<dbReference type="Proteomes" id="UP001159405">
    <property type="component" value="Unassembled WGS sequence"/>
</dbReference>
<dbReference type="PROSITE" id="PS50026">
    <property type="entry name" value="EGF_3"/>
    <property type="match status" value="10"/>
</dbReference>
<keyword evidence="12" id="KW-1185">Reference proteome</keyword>
<evidence type="ECO:0000313" key="12">
    <source>
        <dbReference type="Proteomes" id="UP001159405"/>
    </source>
</evidence>
<feature type="domain" description="EGF-like" evidence="8">
    <location>
        <begin position="1284"/>
        <end position="1322"/>
    </location>
</feature>
<dbReference type="SUPFAM" id="SSF56436">
    <property type="entry name" value="C-type lectin-like"/>
    <property type="match status" value="1"/>
</dbReference>
<dbReference type="InterPro" id="IPR038648">
    <property type="entry name" value="PHR_sf"/>
</dbReference>
<dbReference type="InterPro" id="IPR002350">
    <property type="entry name" value="Kazal_dom"/>
</dbReference>
<dbReference type="InterPro" id="IPR016186">
    <property type="entry name" value="C-type_lectin-like/link_sf"/>
</dbReference>
<organism evidence="11 12">
    <name type="scientific">Porites lobata</name>
    <dbReference type="NCBI Taxonomy" id="104759"/>
    <lineage>
        <taxon>Eukaryota</taxon>
        <taxon>Metazoa</taxon>
        <taxon>Cnidaria</taxon>
        <taxon>Anthozoa</taxon>
        <taxon>Hexacorallia</taxon>
        <taxon>Scleractinia</taxon>
        <taxon>Fungiina</taxon>
        <taxon>Poritidae</taxon>
        <taxon>Porites</taxon>
    </lineage>
</organism>
<dbReference type="SMART" id="SM00181">
    <property type="entry name" value="EGF"/>
    <property type="match status" value="11"/>
</dbReference>
<keyword evidence="5" id="KW-0325">Glycoprotein</keyword>
<comment type="caution">
    <text evidence="6">Lacks conserved residue(s) required for the propagation of feature annotation.</text>
</comment>
<dbReference type="InterPro" id="IPR018097">
    <property type="entry name" value="EGF_Ca-bd_CS"/>
</dbReference>
<dbReference type="CDD" id="cd00104">
    <property type="entry name" value="KAZAL_FS"/>
    <property type="match status" value="1"/>
</dbReference>
<dbReference type="PROSITE" id="PS51465">
    <property type="entry name" value="KAZAL_2"/>
    <property type="match status" value="1"/>
</dbReference>
<feature type="signal peptide" evidence="7">
    <location>
        <begin position="1"/>
        <end position="26"/>
    </location>
</feature>
<dbReference type="InterPro" id="IPR001304">
    <property type="entry name" value="C-type_lectin-like"/>
</dbReference>
<feature type="domain" description="EGF-like" evidence="8">
    <location>
        <begin position="789"/>
        <end position="829"/>
    </location>
</feature>
<dbReference type="InterPro" id="IPR000152">
    <property type="entry name" value="EGF-type_Asp/Asn_hydroxyl_site"/>
</dbReference>
<feature type="domain" description="Kazal-like" evidence="10">
    <location>
        <begin position="331"/>
        <end position="378"/>
    </location>
</feature>
<evidence type="ECO:0000256" key="1">
    <source>
        <dbReference type="ARBA" id="ARBA00022536"/>
    </source>
</evidence>
<dbReference type="CDD" id="cd00054">
    <property type="entry name" value="EGF_CA"/>
    <property type="match status" value="10"/>
</dbReference>
<evidence type="ECO:0000313" key="11">
    <source>
        <dbReference type="EMBL" id="CAH3183632.1"/>
    </source>
</evidence>
<dbReference type="InterPro" id="IPR009030">
    <property type="entry name" value="Growth_fac_rcpt_cys_sf"/>
</dbReference>
<dbReference type="EMBL" id="CALNXK010000359">
    <property type="protein sequence ID" value="CAH3183632.1"/>
    <property type="molecule type" value="Genomic_DNA"/>
</dbReference>
<keyword evidence="3" id="KW-0677">Repeat</keyword>
<dbReference type="InterPro" id="IPR057774">
    <property type="entry name" value="D8C_UMOD/GP2/OIT3-like"/>
</dbReference>
<dbReference type="PROSITE" id="PS00010">
    <property type="entry name" value="ASX_HYDROXYL"/>
    <property type="match status" value="10"/>
</dbReference>
<evidence type="ECO:0000259" key="8">
    <source>
        <dbReference type="PROSITE" id="PS50026"/>
    </source>
</evidence>
<dbReference type="InterPro" id="IPR049883">
    <property type="entry name" value="NOTCH1_EGF-like"/>
</dbReference>
<name>A0ABN8S1J6_9CNID</name>
<accession>A0ABN8S1J6</accession>
<feature type="domain" description="EGF-like" evidence="8">
    <location>
        <begin position="830"/>
        <end position="870"/>
    </location>
</feature>
<comment type="caution">
    <text evidence="11">The sequence shown here is derived from an EMBL/GenBank/DDBJ whole genome shotgun (WGS) entry which is preliminary data.</text>
</comment>
<dbReference type="PANTHER" id="PTHR24042">
    <property type="entry name" value="NEL HOMOLOG"/>
    <property type="match status" value="1"/>
</dbReference>
<dbReference type="InterPro" id="IPR037221">
    <property type="entry name" value="H-type_lectin_dom_sf"/>
</dbReference>
<dbReference type="InterPro" id="IPR000742">
    <property type="entry name" value="EGF"/>
</dbReference>
<dbReference type="SMART" id="SM00179">
    <property type="entry name" value="EGF_CA"/>
    <property type="match status" value="10"/>
</dbReference>
<evidence type="ECO:0000259" key="9">
    <source>
        <dbReference type="PROSITE" id="PS50041"/>
    </source>
</evidence>
<evidence type="ECO:0000256" key="5">
    <source>
        <dbReference type="ARBA" id="ARBA00023180"/>
    </source>
</evidence>
<sequence length="1488" mass="162126">MVGEQHLPFVLYAVCTAVLLAQGSQAISFKAGKNNITVESPGLFACETITFAESFSGGKQVKVFSSFGLSVNNQARGNGAAIWVESADRTQFRACIYEYSDGSNSTAEINWIALQSAPKGVQLGTTSLDSWTTRTECKKIDFPQRFATPPIVLATPSHQFPERPQDAMAVWVEELTEDSFKICLREVKIFDGLHKGITINWMAYTNLRVDNFTLSDSLVFTSKNSPSQQSDYAFCQKINFTDRFYAPPVVMVTAERVSNDSHLSGCDAITAWVEYTSTADTEICVRTYDAKSKQTIKVDYLIIGDLDPCIDVLCDYHGLCKAFGPYDARCVCIDSCPQYQAPVCSSNGTTYDNTCLFKQEMCLLQLNYTVQHPGSCEGFPFQRDRRHIPHIPSLGYSHCQVIRFRPFVFYPDKSIQVQITVNHIDTSDMNYVHDAAVSWIEDVTYEQFTACVMAAGYNERKSRANVSIDWIAYQGAPVGGVTGEVRMSQWWTGTTCKSVNFPSFSKEPSVFVTVVHHHAGLKRDAASIWLEDISLSSFKLCLRELQNYAGSHEDIYVNWLAFFSLHKPLFSEHSSIYFPNSQSPGAWNNNAFCRDISFTKVYKNAPSVFVSVNHTSSGGGLDPMHNSITAWVEYINTTGARVCLKELYESKYDPLSVSYTVLSDICQPRWSYFGGYCYFTSRACASWLTAESNCSTMSSNLVTVHNQEENVYIQHRHNGERSWIGLNDRSVEGSFVWTNKEISSFKFWAPQQPNDWKNEDCVHTLGAKHGYTWNDVPCTNCYNYTCFKDLDECTTGSHSCDVNSVCQNTVGSYACSCNAGYTGDGKPCNDIDECSTNFHSCDANAVCSNTVGSYACACKAGFTGDGKTCSDIDECSTNSHSCDVNAVCSNTVGSYACACTAGFTGDGFTCTDLDECTTGSHSCDVNSVCQNTVGSYACSCNAGYTGDGKSCNDIDECSTNFHSCDVNAVCSNTVGSYACACKAGFTGNGKTCSDIDECSTNSHSCDVNAVCSNTVGSYACACTAGFTGDGFTCTDIDECSVSPSVCDLNANCSNTRGSYYCTCKAGYTGDGKTCQDTDECSASPSVCDINANCSNTRGSYYCTCKTGFTGDGKNCQDIDECSACPSVCDINANCSNARGSYSCTCKAGFTGDGKNCQGSIVPTECNSYIDLDEPGRYWSNNSGSVICDGGDPKFVNNKWYRFVGGAGRMMASYCIPKSSCSTHRSSWINGDHPTSLYTTVTTTVCMHWSSDCCQRSYPVDITQCDGYYVYKLQKPTSCYERYCDVDECTAGTHDCHASATCTNTVGSFTCSCKPGYTGDGKTCCNALKPCECWRNGPGSHGSGWGYSSEPSGSDRVDAIDFQTNGDVILSGYRLWGVNSGSTSFQVTIRLYRGSSVIAEETGSHATSSSVKTFEVHFSQVISICANVTYTATARIVTSRRSFYLTNGLASTLCSGVTVIFESKSSKDSNGSSQPGGQIPVLIFRSSQC</sequence>
<dbReference type="InterPro" id="IPR001881">
    <property type="entry name" value="EGF-like_Ca-bd_dom"/>
</dbReference>
<evidence type="ECO:0000256" key="2">
    <source>
        <dbReference type="ARBA" id="ARBA00022729"/>
    </source>
</evidence>
<feature type="domain" description="EGF-like" evidence="8">
    <location>
        <begin position="1117"/>
        <end position="1157"/>
    </location>
</feature>
<dbReference type="PROSITE" id="PS01187">
    <property type="entry name" value="EGF_CA"/>
    <property type="match status" value="3"/>
</dbReference>
<dbReference type="InterPro" id="IPR012983">
    <property type="entry name" value="PHR"/>
</dbReference>
<dbReference type="InterPro" id="IPR051586">
    <property type="entry name" value="PKC-binding_NELL"/>
</dbReference>